<organism evidence="1 2">
    <name type="scientific">Phytophthora lilii</name>
    <dbReference type="NCBI Taxonomy" id="2077276"/>
    <lineage>
        <taxon>Eukaryota</taxon>
        <taxon>Sar</taxon>
        <taxon>Stramenopiles</taxon>
        <taxon>Oomycota</taxon>
        <taxon>Peronosporomycetes</taxon>
        <taxon>Peronosporales</taxon>
        <taxon>Peronosporaceae</taxon>
        <taxon>Phytophthora</taxon>
    </lineage>
</organism>
<dbReference type="EMBL" id="BSXW01000942">
    <property type="protein sequence ID" value="GMF31916.1"/>
    <property type="molecule type" value="Genomic_DNA"/>
</dbReference>
<evidence type="ECO:0000313" key="1">
    <source>
        <dbReference type="EMBL" id="GMF31916.1"/>
    </source>
</evidence>
<comment type="caution">
    <text evidence="1">The sequence shown here is derived from an EMBL/GenBank/DDBJ whole genome shotgun (WGS) entry which is preliminary data.</text>
</comment>
<accession>A0A9W6X5G7</accession>
<protein>
    <submittedName>
        <fullName evidence="1">Unnamed protein product</fullName>
    </submittedName>
</protein>
<dbReference type="AlphaFoldDB" id="A0A9W6X5G7"/>
<keyword evidence="2" id="KW-1185">Reference proteome</keyword>
<dbReference type="Proteomes" id="UP001165083">
    <property type="component" value="Unassembled WGS sequence"/>
</dbReference>
<gene>
    <name evidence="1" type="ORF">Plil01_001365100</name>
</gene>
<reference evidence="1" key="1">
    <citation type="submission" date="2023-04" db="EMBL/GenBank/DDBJ databases">
        <title>Phytophthora lilii NBRC 32176.</title>
        <authorList>
            <person name="Ichikawa N."/>
            <person name="Sato H."/>
            <person name="Tonouchi N."/>
        </authorList>
    </citation>
    <scope>NUCLEOTIDE SEQUENCE</scope>
    <source>
        <strain evidence="1">NBRC 32176</strain>
    </source>
</reference>
<name>A0A9W6X5G7_9STRA</name>
<proteinExistence type="predicted"/>
<sequence length="192" mass="22670">MLRKYDALKRLKVPLIRWGSNFRVKVRNKHGVISFVGNVRHPRKKDYICKQYKIKPLKKEFNYNYIAPRPYTTRFYNTKEEHEFAGYSEDKIYEKVQKLLERFTKTMRINIKLGYRVIDRTTGLERDYYPGSNTVIFESGPVHIISMGDVERKITSCMKAEDFAESVKYPSSAYQLKEINSATVVIDYKNTA</sequence>
<dbReference type="OrthoDB" id="145303at2759"/>
<evidence type="ECO:0000313" key="2">
    <source>
        <dbReference type="Proteomes" id="UP001165083"/>
    </source>
</evidence>